<keyword evidence="16 21" id="KW-0486">Methionine biosynthesis</keyword>
<dbReference type="SUPFAM" id="SSF47644">
    <property type="entry name" value="Methionine synthase domain"/>
    <property type="match status" value="1"/>
</dbReference>
<dbReference type="Pfam" id="PF00809">
    <property type="entry name" value="Pterin_bind"/>
    <property type="match status" value="1"/>
</dbReference>
<feature type="domain" description="Hcy-binding" evidence="23">
    <location>
        <begin position="8"/>
        <end position="330"/>
    </location>
</feature>
<evidence type="ECO:0000256" key="15">
    <source>
        <dbReference type="ARBA" id="ARBA00022833"/>
    </source>
</evidence>
<dbReference type="SUPFAM" id="SSF52242">
    <property type="entry name" value="Cobalamin (vitamin B12)-binding domain"/>
    <property type="match status" value="1"/>
</dbReference>
<feature type="binding site" evidence="22">
    <location>
        <position position="316"/>
    </location>
    <ligand>
        <name>Zn(2+)</name>
        <dbReference type="ChEBI" id="CHEBI:29105"/>
    </ligand>
</feature>
<proteinExistence type="inferred from homology"/>
<dbReference type="PROSITE" id="PS51332">
    <property type="entry name" value="B12_BINDING"/>
    <property type="match status" value="1"/>
</dbReference>
<evidence type="ECO:0000259" key="26">
    <source>
        <dbReference type="PROSITE" id="PS51332"/>
    </source>
</evidence>
<dbReference type="SUPFAM" id="SSF51717">
    <property type="entry name" value="Dihydropteroate synthetase-like"/>
    <property type="match status" value="1"/>
</dbReference>
<evidence type="ECO:0000256" key="14">
    <source>
        <dbReference type="ARBA" id="ARBA00022737"/>
    </source>
</evidence>
<dbReference type="CDD" id="cd02069">
    <property type="entry name" value="methionine_synthase_B12_BD"/>
    <property type="match status" value="1"/>
</dbReference>
<keyword evidence="10 21" id="KW-0846">Cobalamin</keyword>
<evidence type="ECO:0000256" key="17">
    <source>
        <dbReference type="ARBA" id="ARBA00023285"/>
    </source>
</evidence>
<dbReference type="PANTHER" id="PTHR45833">
    <property type="entry name" value="METHIONINE SYNTHASE"/>
    <property type="match status" value="1"/>
</dbReference>
<accession>A0ABY0IHV7</accession>
<evidence type="ECO:0000256" key="7">
    <source>
        <dbReference type="ARBA" id="ARBA00013998"/>
    </source>
</evidence>
<comment type="similarity">
    <text evidence="5">Belongs to the vitamin-B12 dependent methionine synthase family.</text>
</comment>
<feature type="domain" description="B12-binding N-terminal" evidence="27">
    <location>
        <begin position="655"/>
        <end position="749"/>
    </location>
</feature>
<dbReference type="InterPro" id="IPR036589">
    <property type="entry name" value="HCY_dom_sf"/>
</dbReference>
<dbReference type="Pfam" id="PF02574">
    <property type="entry name" value="S-methyl_trans"/>
    <property type="match status" value="1"/>
</dbReference>
<evidence type="ECO:0000256" key="12">
    <source>
        <dbReference type="ARBA" id="ARBA00022691"/>
    </source>
</evidence>
<dbReference type="Gene3D" id="3.40.50.280">
    <property type="entry name" value="Cobalamin-binding domain"/>
    <property type="match status" value="1"/>
</dbReference>
<dbReference type="RefSeq" id="WP_115362110.1">
    <property type="nucleotide sequence ID" value="NZ_QDKL01000002.1"/>
</dbReference>
<evidence type="ECO:0000256" key="1">
    <source>
        <dbReference type="ARBA" id="ARBA00001700"/>
    </source>
</evidence>
<evidence type="ECO:0000256" key="6">
    <source>
        <dbReference type="ARBA" id="ARBA00012032"/>
    </source>
</evidence>
<dbReference type="InterPro" id="IPR003726">
    <property type="entry name" value="HCY_dom"/>
</dbReference>
<dbReference type="GO" id="GO:0032259">
    <property type="term" value="P:methylation"/>
    <property type="evidence" value="ECO:0007669"/>
    <property type="project" value="UniProtKB-KW"/>
</dbReference>
<evidence type="ECO:0000259" key="24">
    <source>
        <dbReference type="PROSITE" id="PS50972"/>
    </source>
</evidence>
<dbReference type="SUPFAM" id="SSF56507">
    <property type="entry name" value="Methionine synthase activation domain-like"/>
    <property type="match status" value="1"/>
</dbReference>
<evidence type="ECO:0000256" key="18">
    <source>
        <dbReference type="ARBA" id="ARBA00025552"/>
    </source>
</evidence>
<dbReference type="InterPro" id="IPR037010">
    <property type="entry name" value="VitB12-dep_Met_synth_activ_sf"/>
</dbReference>
<dbReference type="InterPro" id="IPR036724">
    <property type="entry name" value="Cobalamin-bd_sf"/>
</dbReference>
<evidence type="ECO:0000256" key="16">
    <source>
        <dbReference type="ARBA" id="ARBA00023167"/>
    </source>
</evidence>
<dbReference type="PROSITE" id="PS50974">
    <property type="entry name" value="ADOMET_ACTIVATION"/>
    <property type="match status" value="1"/>
</dbReference>
<gene>
    <name evidence="28" type="primary">metH</name>
    <name evidence="28" type="ORF">DAY19_10405</name>
</gene>
<dbReference type="Gene3D" id="3.10.196.10">
    <property type="entry name" value="Vitamin B12-dependent methionine synthase, activation domain"/>
    <property type="match status" value="1"/>
</dbReference>
<keyword evidence="12 21" id="KW-0949">S-adenosyl-L-methionine</keyword>
<dbReference type="InterPro" id="IPR004223">
    <property type="entry name" value="VitB12-dep_Met_synth_activ_dom"/>
</dbReference>
<dbReference type="GO" id="GO:0008705">
    <property type="term" value="F:methionine synthase activity"/>
    <property type="evidence" value="ECO:0007669"/>
    <property type="project" value="UniProtKB-EC"/>
</dbReference>
<comment type="caution">
    <text evidence="28">The sequence shown here is derived from an EMBL/GenBank/DDBJ whole genome shotgun (WGS) entry which is preliminary data.</text>
</comment>
<keyword evidence="13 21" id="KW-0479">Metal-binding</keyword>
<keyword evidence="17 21" id="KW-0170">Cobalt</keyword>
<evidence type="ECO:0000256" key="3">
    <source>
        <dbReference type="ARBA" id="ARBA00001956"/>
    </source>
</evidence>
<dbReference type="PROSITE" id="PS50972">
    <property type="entry name" value="PTERIN_BINDING"/>
    <property type="match status" value="1"/>
</dbReference>
<organism evidence="28 29">
    <name type="scientific">Halobacteriovorax vibrionivorans</name>
    <dbReference type="NCBI Taxonomy" id="2152716"/>
    <lineage>
        <taxon>Bacteria</taxon>
        <taxon>Pseudomonadati</taxon>
        <taxon>Bdellovibrionota</taxon>
        <taxon>Bacteriovoracia</taxon>
        <taxon>Bacteriovoracales</taxon>
        <taxon>Halobacteriovoraceae</taxon>
        <taxon>Halobacteriovorax</taxon>
    </lineage>
</organism>
<comment type="cofactor">
    <cofactor evidence="2 21 22">
        <name>Zn(2+)</name>
        <dbReference type="ChEBI" id="CHEBI:29105"/>
    </cofactor>
</comment>
<evidence type="ECO:0000256" key="11">
    <source>
        <dbReference type="ARBA" id="ARBA00022679"/>
    </source>
</evidence>
<evidence type="ECO:0000313" key="28">
    <source>
        <dbReference type="EMBL" id="RZF22084.1"/>
    </source>
</evidence>
<dbReference type="InterPro" id="IPR033706">
    <property type="entry name" value="Met_synthase_B12-bd"/>
</dbReference>
<dbReference type="NCBIfam" id="NF007024">
    <property type="entry name" value="PRK09490.1"/>
    <property type="match status" value="1"/>
</dbReference>
<feature type="binding site" evidence="22">
    <location>
        <position position="315"/>
    </location>
    <ligand>
        <name>Zn(2+)</name>
        <dbReference type="ChEBI" id="CHEBI:29105"/>
    </ligand>
</feature>
<feature type="domain" description="AdoMet activation" evidence="25">
    <location>
        <begin position="903"/>
        <end position="1227"/>
    </location>
</feature>
<evidence type="ECO:0000313" key="29">
    <source>
        <dbReference type="Proteomes" id="UP000443582"/>
    </source>
</evidence>
<dbReference type="PIRSF" id="PIRSF000381">
    <property type="entry name" value="MetH"/>
    <property type="match status" value="1"/>
</dbReference>
<dbReference type="Gene3D" id="3.20.20.330">
    <property type="entry name" value="Homocysteine-binding-like domain"/>
    <property type="match status" value="1"/>
</dbReference>
<dbReference type="Pfam" id="PF02965">
    <property type="entry name" value="Met_synt_B12"/>
    <property type="match status" value="1"/>
</dbReference>
<dbReference type="CDD" id="cd00740">
    <property type="entry name" value="MeTr"/>
    <property type="match status" value="1"/>
</dbReference>
<evidence type="ECO:0000256" key="10">
    <source>
        <dbReference type="ARBA" id="ARBA00022628"/>
    </source>
</evidence>
<evidence type="ECO:0000256" key="21">
    <source>
        <dbReference type="PIRNR" id="PIRNR000381"/>
    </source>
</evidence>
<comment type="domain">
    <text evidence="21">Modular enzyme with four functionally distinct domains. The isolated Hcy-binding domain catalyzes methyl transfer from free methylcobalamin to homocysteine. The Hcy-binding domain in association with the pterin-binding domain catalyzes the methylation of cob(I)alamin by methyltetrahydrofolate and the methylation of homocysteine. The B12-binding domain binds the cofactor. The AdoMet activation domain binds S-adenosyl-L-methionine. Under aerobic conditions cob(I)alamin can be converted to inactive cob(II)alamin. Reductive methylation by S-adenosyl-L-methionine and flavodoxin regenerates methylcobalamin.</text>
</comment>
<dbReference type="InterPro" id="IPR006158">
    <property type="entry name" value="Cobalamin-bd"/>
</dbReference>
<dbReference type="Gene3D" id="3.20.20.20">
    <property type="entry name" value="Dihydropteroate synthase-like"/>
    <property type="match status" value="1"/>
</dbReference>
<dbReference type="Proteomes" id="UP000443582">
    <property type="component" value="Unassembled WGS sequence"/>
</dbReference>
<feature type="domain" description="Pterin-binding" evidence="24">
    <location>
        <begin position="363"/>
        <end position="624"/>
    </location>
</feature>
<keyword evidence="9 21" id="KW-0028">Amino-acid biosynthesis</keyword>
<dbReference type="Pfam" id="PF02310">
    <property type="entry name" value="B12-binding"/>
    <property type="match status" value="1"/>
</dbReference>
<dbReference type="NCBIfam" id="TIGR02082">
    <property type="entry name" value="metH"/>
    <property type="match status" value="1"/>
</dbReference>
<evidence type="ECO:0000256" key="4">
    <source>
        <dbReference type="ARBA" id="ARBA00005178"/>
    </source>
</evidence>
<evidence type="ECO:0000256" key="2">
    <source>
        <dbReference type="ARBA" id="ARBA00001947"/>
    </source>
</evidence>
<protein>
    <recommendedName>
        <fullName evidence="7 20">Methionine synthase</fullName>
        <ecNumber evidence="6 20">2.1.1.13</ecNumber>
    </recommendedName>
    <alternativeName>
        <fullName evidence="19 21">5-methyltetrahydrofolate--homocysteine methyltransferase</fullName>
    </alternativeName>
</protein>
<dbReference type="SUPFAM" id="SSF82282">
    <property type="entry name" value="Homocysteine S-methyltransferase"/>
    <property type="match status" value="1"/>
</dbReference>
<evidence type="ECO:0000256" key="9">
    <source>
        <dbReference type="ARBA" id="ARBA00022605"/>
    </source>
</evidence>
<dbReference type="SMART" id="SM01018">
    <property type="entry name" value="B12-binding_2"/>
    <property type="match status" value="1"/>
</dbReference>
<evidence type="ECO:0000259" key="25">
    <source>
        <dbReference type="PROSITE" id="PS50974"/>
    </source>
</evidence>
<evidence type="ECO:0000256" key="19">
    <source>
        <dbReference type="ARBA" id="ARBA00031040"/>
    </source>
</evidence>
<dbReference type="PANTHER" id="PTHR45833:SF1">
    <property type="entry name" value="METHIONINE SYNTHASE"/>
    <property type="match status" value="1"/>
</dbReference>
<dbReference type="InterPro" id="IPR003759">
    <property type="entry name" value="Cbl-bd_cap"/>
</dbReference>
<dbReference type="EC" id="2.1.1.13" evidence="6 20"/>
<reference evidence="29" key="1">
    <citation type="journal article" date="2019" name="Int. J. Syst. Evol. Microbiol.">
        <title>Halobacteriovorax valvorus sp. nov., a novel prokaryotic predator isolated from coastal seawater of China.</title>
        <authorList>
            <person name="Chen M.-X."/>
        </authorList>
    </citation>
    <scope>NUCLEOTIDE SEQUENCE [LARGE SCALE GENOMIC DNA]</scope>
    <source>
        <strain evidence="29">BL9</strain>
    </source>
</reference>
<comment type="cofactor">
    <cofactor evidence="3 21">
        <name>methylcob(III)alamin</name>
        <dbReference type="ChEBI" id="CHEBI:28115"/>
    </cofactor>
</comment>
<keyword evidence="15 21" id="KW-0862">Zinc</keyword>
<comment type="pathway">
    <text evidence="4 21">Amino-acid biosynthesis; L-methionine biosynthesis via de novo pathway; L-methionine from L-homocysteine (MetH route): step 1/1.</text>
</comment>
<comment type="function">
    <text evidence="18 21">Catalyzes the transfer of a methyl group from methyl-cobalamin to homocysteine, yielding enzyme-bound cob(I)alamin and methionine. Subsequently, remethylates the cofactor using methyltetrahydrofolate.</text>
</comment>
<sequence>MTNVTDIRSQLEDKIKNRILFLDGAMGTMVQQYHLKEEDFRGDVFKDTKIDLKGNNDLLNLTRPEIIKEIHLKYLEAGADIIETNTFSGTRIAQDDYNLSEYAYEINVQAAKIAKEACLEFMDKNPDRKCYVAGALGPTNKTASISPDVNNPAFRGITFDELVDNYYEQTKGLIDGGADLLLAETSFDTLNLKAAIFAMRKYLDDNNLDTPIMLSVTITDASGRTLSGQTVEAFWNSIEHARPFSVGINCALGAKEMRPYIEELSRVSNCYISCYPNAGLPNPLSDTGYDEKPNETASLLTDFAESGLVNIVGGCCGTTPEHINAIYNHLKDIKPRSIHDLPETQRLSGLEPLNLNHHGQRPFIMVGERTNVTGSPRFARLIREENFEAALDVARQQVENGANIIDINFDEGLLDSKACMVKFLNLIASEPDICKVPIMIDSSKWEVIEEGLKCVQGKSIVNSISLKEGEEQFKEHAKKILQYGAAVVVMAFDEKGQAASKEEKVSICQRAFKILTEEVGFPATDIIFDPNVLTVGTGIEEHNDYAINFIEAVREIKETCPGALTSGGISNISFSFRGNNVVREAMHSSFLYHAIKAGLDMGIVNAGMLEVYENIKPELLEKIEDVLFNRKENATDELIDYAEQFKGVKSKAKEDDLSWREGTLQERISHSLVKGIGKFIEEDVEEARQELGSPLDVIEGPLMNGMGIVGELFGEGKMFLPQVVKSARVMKQAVAYLEPYMEKDKEGKSKKNTFVIATVKGDVHDIGKNIVGVVMACNGYNVVDLGVMVSCEDIIKAAKEHNAKIIGLSGLITPSLDEMIHNVAEFNRQGLETPVLIGGATTSKTHTAVKIAPECTSPVVHVGDASQTVGICNSLLNEKLRENFIKDLRDNQKRTKEYFENKKDSVQATIPLEEARKRNRINPEDTFKEFTPPYIGERKFDDIEVKEIAKYIDWSPFFWTWELKGIYPNILSHKDYGEEAKKLYQEAQDILDDIIDNNRFNPKAVLGFWPAYSKEEEVILLDENKNEFGTFNFLRQQKEKTQNDRPYLSLADYILPKGDKQDYIGSFVVTIGKEVEEYAKTFEDKGDDYTSIMVKAVGDRLAEAYAELIHERARQMCGIEKERELSLEELIKEKYTGIRPAAGYPACPDHTEKSKIWEYLKVEEHTGAILTESYAMYPASSVSGYIFFNPGAKYFNILNIAKDQVESYAKQKNQKVEEIERWLRPIL</sequence>
<evidence type="ECO:0000256" key="22">
    <source>
        <dbReference type="PROSITE-ProRule" id="PRU00333"/>
    </source>
</evidence>
<keyword evidence="29" id="KW-1185">Reference proteome</keyword>
<name>A0ABY0IHV7_9BACT</name>
<evidence type="ECO:0000259" key="23">
    <source>
        <dbReference type="PROSITE" id="PS50970"/>
    </source>
</evidence>
<dbReference type="PROSITE" id="PS50970">
    <property type="entry name" value="HCY"/>
    <property type="match status" value="1"/>
</dbReference>
<dbReference type="InterPro" id="IPR011822">
    <property type="entry name" value="MetH"/>
</dbReference>
<evidence type="ECO:0000256" key="13">
    <source>
        <dbReference type="ARBA" id="ARBA00022723"/>
    </source>
</evidence>
<dbReference type="Gene3D" id="1.10.288.10">
    <property type="entry name" value="Cobalamin-dependent Methionine Synthase, domain 2"/>
    <property type="match status" value="1"/>
</dbReference>
<keyword evidence="8 21" id="KW-0489">Methyltransferase</keyword>
<feature type="binding site" evidence="22">
    <location>
        <position position="250"/>
    </location>
    <ligand>
        <name>Zn(2+)</name>
        <dbReference type="ChEBI" id="CHEBI:29105"/>
    </ligand>
</feature>
<evidence type="ECO:0000256" key="8">
    <source>
        <dbReference type="ARBA" id="ARBA00022603"/>
    </source>
</evidence>
<dbReference type="InterPro" id="IPR050554">
    <property type="entry name" value="Met_Synthase/Corrinoid"/>
</dbReference>
<evidence type="ECO:0000256" key="5">
    <source>
        <dbReference type="ARBA" id="ARBA00010398"/>
    </source>
</evidence>
<dbReference type="Pfam" id="PF02607">
    <property type="entry name" value="B12-binding_2"/>
    <property type="match status" value="1"/>
</dbReference>
<keyword evidence="11 21" id="KW-0808">Transferase</keyword>
<dbReference type="Gene3D" id="1.10.1240.10">
    <property type="entry name" value="Methionine synthase domain"/>
    <property type="match status" value="1"/>
</dbReference>
<dbReference type="PROSITE" id="PS51337">
    <property type="entry name" value="B12_BINDING_NTER"/>
    <property type="match status" value="1"/>
</dbReference>
<dbReference type="EMBL" id="QDKL01000002">
    <property type="protein sequence ID" value="RZF22084.1"/>
    <property type="molecule type" value="Genomic_DNA"/>
</dbReference>
<feature type="domain" description="B12-binding" evidence="26">
    <location>
        <begin position="751"/>
        <end position="886"/>
    </location>
</feature>
<dbReference type="InterPro" id="IPR036594">
    <property type="entry name" value="Meth_synthase_dom"/>
</dbReference>
<keyword evidence="14" id="KW-0677">Repeat</keyword>
<comment type="catalytic activity">
    <reaction evidence="1 21">
        <text>(6S)-5-methyl-5,6,7,8-tetrahydrofolate + L-homocysteine = (6S)-5,6,7,8-tetrahydrofolate + L-methionine</text>
        <dbReference type="Rhea" id="RHEA:11172"/>
        <dbReference type="ChEBI" id="CHEBI:18608"/>
        <dbReference type="ChEBI" id="CHEBI:57453"/>
        <dbReference type="ChEBI" id="CHEBI:57844"/>
        <dbReference type="ChEBI" id="CHEBI:58199"/>
        <dbReference type="EC" id="2.1.1.13"/>
    </reaction>
</comment>
<evidence type="ECO:0000259" key="27">
    <source>
        <dbReference type="PROSITE" id="PS51337"/>
    </source>
</evidence>
<dbReference type="InterPro" id="IPR000489">
    <property type="entry name" value="Pterin-binding_dom"/>
</dbReference>
<evidence type="ECO:0000256" key="20">
    <source>
        <dbReference type="NCBIfam" id="TIGR02082"/>
    </source>
</evidence>
<dbReference type="InterPro" id="IPR011005">
    <property type="entry name" value="Dihydropteroate_synth-like_sf"/>
</dbReference>